<sequence length="269" mass="30395">MCYICSCFVYAIDFIQRLITCCVLCLLGYAVCFGLTIAIIAGIAYGYNYSLAEFLTFTRSDVTVYMRRGQFYDKPDLPLVRRRSGGGEEAVFSGNRSLDYEESGSQGQPLADTWLQSQDTRKYAEKLTKYSPARRMEKFVERPQDPVPSKPQVISIFPSPLLATVSWQSGSSEIIMRSYRPLQDISPAEDVTRTPENMFFTTEIPIKSLGFLGGQHKPKSLPESIVHSETLESSNIPMRVWTTTAATRRVVPDYITEEVDEDNIVYKPV</sequence>
<evidence type="ECO:0000313" key="3">
    <source>
        <dbReference type="Proteomes" id="UP000494256"/>
    </source>
</evidence>
<dbReference type="AlphaFoldDB" id="A0A8S1B3C6"/>
<reference evidence="2 3" key="1">
    <citation type="submission" date="2020-04" db="EMBL/GenBank/DDBJ databases">
        <authorList>
            <person name="Wallbank WR R."/>
            <person name="Pardo Diaz C."/>
            <person name="Kozak K."/>
            <person name="Martin S."/>
            <person name="Jiggins C."/>
            <person name="Moest M."/>
            <person name="Warren A I."/>
            <person name="Byers J.R.P. K."/>
            <person name="Montejo-Kovacevich G."/>
            <person name="Yen C E."/>
        </authorList>
    </citation>
    <scope>NUCLEOTIDE SEQUENCE [LARGE SCALE GENOMIC DNA]</scope>
</reference>
<evidence type="ECO:0000256" key="1">
    <source>
        <dbReference type="SAM" id="Phobius"/>
    </source>
</evidence>
<dbReference type="EMBL" id="CADEBD010000449">
    <property type="protein sequence ID" value="CAB3256104.1"/>
    <property type="molecule type" value="Genomic_DNA"/>
</dbReference>
<protein>
    <submittedName>
        <fullName evidence="2">Uncharacterized protein</fullName>
    </submittedName>
</protein>
<organism evidence="2 3">
    <name type="scientific">Arctia plantaginis</name>
    <name type="common">Wood tiger moth</name>
    <name type="synonym">Phalaena plantaginis</name>
    <dbReference type="NCBI Taxonomy" id="874455"/>
    <lineage>
        <taxon>Eukaryota</taxon>
        <taxon>Metazoa</taxon>
        <taxon>Ecdysozoa</taxon>
        <taxon>Arthropoda</taxon>
        <taxon>Hexapoda</taxon>
        <taxon>Insecta</taxon>
        <taxon>Pterygota</taxon>
        <taxon>Neoptera</taxon>
        <taxon>Endopterygota</taxon>
        <taxon>Lepidoptera</taxon>
        <taxon>Glossata</taxon>
        <taxon>Ditrysia</taxon>
        <taxon>Noctuoidea</taxon>
        <taxon>Erebidae</taxon>
        <taxon>Arctiinae</taxon>
        <taxon>Arctia</taxon>
    </lineage>
</organism>
<keyword evidence="1" id="KW-0812">Transmembrane</keyword>
<gene>
    <name evidence="2" type="ORF">APLA_LOCUS15563</name>
</gene>
<dbReference type="Proteomes" id="UP000494256">
    <property type="component" value="Unassembled WGS sequence"/>
</dbReference>
<name>A0A8S1B3C6_ARCPL</name>
<keyword evidence="1" id="KW-0472">Membrane</keyword>
<accession>A0A8S1B3C6</accession>
<comment type="caution">
    <text evidence="2">The sequence shown here is derived from an EMBL/GenBank/DDBJ whole genome shotgun (WGS) entry which is preliminary data.</text>
</comment>
<feature type="transmembrane region" description="Helical" evidence="1">
    <location>
        <begin position="18"/>
        <end position="47"/>
    </location>
</feature>
<evidence type="ECO:0000313" key="2">
    <source>
        <dbReference type="EMBL" id="CAB3256104.1"/>
    </source>
</evidence>
<keyword evidence="1" id="KW-1133">Transmembrane helix</keyword>
<dbReference type="OrthoDB" id="341482at2759"/>
<proteinExistence type="predicted"/>